<sequence length="424" mass="46330">MGKITRSKTYNELRHRDISNRPPRGRPPRRGVIDIDVIPPNERRQERPLPEIRLPMPPEPSNSSSNSSSDGREKEVNATNVSKAVSSNQNPTSSVSSSPPINPTSHTATFPGQLNANQLQQQMAAVYTPQIASIISNVASNMGVGSDVNAENVFSPHFNNNNVPKHTSSYNPSISSPMSNGNVIHSHTPIAPNHASNFHNNPIVGTYNHPPMVQNFPIIPINGGADSGGMFPHHAGSGSNNSFMNTPSHGVNVLDANRQANTIVRTPSTTTINSTGTISSPIDSANGPPISFTSPVHNSDNSSVNNYTTSRIIPTPSTVSENTRPKYYCLPELDTLDTVYDVWNEWNVGLNGNPSVITLLETYGNKWASENKDPLIARKKIIKEIQIKTKDIEIDEVIDEMERMRDGRGLTWLAKKFGKKKSTH</sequence>
<protein>
    <submittedName>
        <fullName evidence="1">11723_t:CDS:1</fullName>
    </submittedName>
</protein>
<name>A0ACA9LDQ9_9GLOM</name>
<proteinExistence type="predicted"/>
<comment type="caution">
    <text evidence="1">The sequence shown here is derived from an EMBL/GenBank/DDBJ whole genome shotgun (WGS) entry which is preliminary data.</text>
</comment>
<gene>
    <name evidence="1" type="ORF">ACOLOM_LOCUS3767</name>
</gene>
<reference evidence="1" key="1">
    <citation type="submission" date="2021-06" db="EMBL/GenBank/DDBJ databases">
        <authorList>
            <person name="Kallberg Y."/>
            <person name="Tangrot J."/>
            <person name="Rosling A."/>
        </authorList>
    </citation>
    <scope>NUCLEOTIDE SEQUENCE</scope>
    <source>
        <strain evidence="1">CL356</strain>
    </source>
</reference>
<organism evidence="1 2">
    <name type="scientific">Acaulospora colombiana</name>
    <dbReference type="NCBI Taxonomy" id="27376"/>
    <lineage>
        <taxon>Eukaryota</taxon>
        <taxon>Fungi</taxon>
        <taxon>Fungi incertae sedis</taxon>
        <taxon>Mucoromycota</taxon>
        <taxon>Glomeromycotina</taxon>
        <taxon>Glomeromycetes</taxon>
        <taxon>Diversisporales</taxon>
        <taxon>Acaulosporaceae</taxon>
        <taxon>Acaulospora</taxon>
    </lineage>
</organism>
<dbReference type="EMBL" id="CAJVPT010005768">
    <property type="protein sequence ID" value="CAG8523628.1"/>
    <property type="molecule type" value="Genomic_DNA"/>
</dbReference>
<evidence type="ECO:0000313" key="1">
    <source>
        <dbReference type="EMBL" id="CAG8523628.1"/>
    </source>
</evidence>
<accession>A0ACA9LDQ9</accession>
<keyword evidence="2" id="KW-1185">Reference proteome</keyword>
<evidence type="ECO:0000313" key="2">
    <source>
        <dbReference type="Proteomes" id="UP000789525"/>
    </source>
</evidence>
<dbReference type="Proteomes" id="UP000789525">
    <property type="component" value="Unassembled WGS sequence"/>
</dbReference>